<evidence type="ECO:0000313" key="2">
    <source>
        <dbReference type="EMBL" id="MPC23060.1"/>
    </source>
</evidence>
<reference evidence="2 3" key="1">
    <citation type="submission" date="2019-05" db="EMBL/GenBank/DDBJ databases">
        <title>Another draft genome of Portunus trituberculatus and its Hox gene families provides insights of decapod evolution.</title>
        <authorList>
            <person name="Jeong J.-H."/>
            <person name="Song I."/>
            <person name="Kim S."/>
            <person name="Choi T."/>
            <person name="Kim D."/>
            <person name="Ryu S."/>
            <person name="Kim W."/>
        </authorList>
    </citation>
    <scope>NUCLEOTIDE SEQUENCE [LARGE SCALE GENOMIC DNA]</scope>
    <source>
        <tissue evidence="2">Muscle</tissue>
    </source>
</reference>
<evidence type="ECO:0000313" key="3">
    <source>
        <dbReference type="Proteomes" id="UP000324222"/>
    </source>
</evidence>
<keyword evidence="3" id="KW-1185">Reference proteome</keyword>
<proteinExistence type="predicted"/>
<feature type="region of interest" description="Disordered" evidence="1">
    <location>
        <begin position="184"/>
        <end position="203"/>
    </location>
</feature>
<dbReference type="AlphaFoldDB" id="A0A5B7DNJ1"/>
<evidence type="ECO:0000256" key="1">
    <source>
        <dbReference type="SAM" id="MobiDB-lite"/>
    </source>
</evidence>
<dbReference type="Proteomes" id="UP000324222">
    <property type="component" value="Unassembled WGS sequence"/>
</dbReference>
<accession>A0A5B7DNJ1</accession>
<sequence>MWLPDSGSIISGDVGCIGEGMMGSWGGEMLLLHLHHTAFGGGAVVVLGVVPPAWLVAAAGLGGGAGPSARAHLLHNLDDEGQQGRGAHVDGGAVHLVHDLLHDLLVGVILHAPCGLQTCPLVCRLCLQGTVTLHVTFLLHLHHATHTHTPRPQSPFGHGCRPLHVLVLLTLVGLHGGLHISAGSGSGGGRAGPDDDTRHSGDVGGHALLDAHLTGALRQLPDVCQGHDHLGEHESGVLLVFPPDILA</sequence>
<comment type="caution">
    <text evidence="2">The sequence shown here is derived from an EMBL/GenBank/DDBJ whole genome shotgun (WGS) entry which is preliminary data.</text>
</comment>
<name>A0A5B7DNJ1_PORTR</name>
<dbReference type="EMBL" id="VSRR010001162">
    <property type="protein sequence ID" value="MPC23060.1"/>
    <property type="molecule type" value="Genomic_DNA"/>
</dbReference>
<organism evidence="2 3">
    <name type="scientific">Portunus trituberculatus</name>
    <name type="common">Swimming crab</name>
    <name type="synonym">Neptunus trituberculatus</name>
    <dbReference type="NCBI Taxonomy" id="210409"/>
    <lineage>
        <taxon>Eukaryota</taxon>
        <taxon>Metazoa</taxon>
        <taxon>Ecdysozoa</taxon>
        <taxon>Arthropoda</taxon>
        <taxon>Crustacea</taxon>
        <taxon>Multicrustacea</taxon>
        <taxon>Malacostraca</taxon>
        <taxon>Eumalacostraca</taxon>
        <taxon>Eucarida</taxon>
        <taxon>Decapoda</taxon>
        <taxon>Pleocyemata</taxon>
        <taxon>Brachyura</taxon>
        <taxon>Eubrachyura</taxon>
        <taxon>Portunoidea</taxon>
        <taxon>Portunidae</taxon>
        <taxon>Portuninae</taxon>
        <taxon>Portunus</taxon>
    </lineage>
</organism>
<gene>
    <name evidence="2" type="ORF">E2C01_016097</name>
</gene>
<feature type="compositionally biased region" description="Basic and acidic residues" evidence="1">
    <location>
        <begin position="192"/>
        <end position="201"/>
    </location>
</feature>
<protein>
    <submittedName>
        <fullName evidence="2">Uncharacterized protein</fullName>
    </submittedName>
</protein>